<evidence type="ECO:0000313" key="3">
    <source>
        <dbReference type="Proteomes" id="UP000683925"/>
    </source>
</evidence>
<dbReference type="AlphaFoldDB" id="A0A8S1RSM4"/>
<dbReference type="OMA" id="NIAKMFG"/>
<dbReference type="Proteomes" id="UP000683925">
    <property type="component" value="Unassembled WGS sequence"/>
</dbReference>
<dbReference type="CDD" id="cd07521">
    <property type="entry name" value="HAD_FCP1-like"/>
    <property type="match status" value="1"/>
</dbReference>
<dbReference type="SMART" id="SM00577">
    <property type="entry name" value="CPDc"/>
    <property type="match status" value="1"/>
</dbReference>
<dbReference type="Pfam" id="PF03031">
    <property type="entry name" value="NIF"/>
    <property type="match status" value="1"/>
</dbReference>
<evidence type="ECO:0000313" key="2">
    <source>
        <dbReference type="EMBL" id="CAD8131911.1"/>
    </source>
</evidence>
<evidence type="ECO:0000259" key="1">
    <source>
        <dbReference type="PROSITE" id="PS50969"/>
    </source>
</evidence>
<sequence>MEYISRSNIAKMFGNQFVKASTTDKCKKLVSWSWEMLGSLLIIMGSPLSVKSLKNIDECDSSKSIDNNRQKEFTLVLDLDETLIHSELERTSIVDEEIIVKIGENIEKYYIKVRPYAREFLKSLSQLFDLVIFTAALKEYADKVIDFLDPCGFIKRRFYRDSCTKKDGVYYKDLTKVNQNLEKTFIIDNSLSGMQLNLSNGMLIKSWYNDTKDQELKKYQNMIKNGIKQGDNVVTCITEMKSKYPNNILN</sequence>
<dbReference type="InterPro" id="IPR011948">
    <property type="entry name" value="Dullard_phosphatase"/>
</dbReference>
<feature type="domain" description="FCP1 homology" evidence="1">
    <location>
        <begin position="68"/>
        <end position="226"/>
    </location>
</feature>
<accession>A0A8S1RSM4</accession>
<comment type="caution">
    <text evidence="2">The sequence shown here is derived from an EMBL/GenBank/DDBJ whole genome shotgun (WGS) entry which is preliminary data.</text>
</comment>
<organism evidence="2 3">
    <name type="scientific">Paramecium octaurelia</name>
    <dbReference type="NCBI Taxonomy" id="43137"/>
    <lineage>
        <taxon>Eukaryota</taxon>
        <taxon>Sar</taxon>
        <taxon>Alveolata</taxon>
        <taxon>Ciliophora</taxon>
        <taxon>Intramacronucleata</taxon>
        <taxon>Oligohymenophorea</taxon>
        <taxon>Peniculida</taxon>
        <taxon>Parameciidae</taxon>
        <taxon>Paramecium</taxon>
    </lineage>
</organism>
<dbReference type="PROSITE" id="PS50969">
    <property type="entry name" value="FCP1"/>
    <property type="match status" value="1"/>
</dbReference>
<dbReference type="InterPro" id="IPR004274">
    <property type="entry name" value="FCP1_dom"/>
</dbReference>
<dbReference type="PANTHER" id="PTHR12210">
    <property type="entry name" value="DULLARD PROTEIN PHOSPHATASE"/>
    <property type="match status" value="1"/>
</dbReference>
<dbReference type="InterPro" id="IPR050365">
    <property type="entry name" value="TIM50"/>
</dbReference>
<protein>
    <recommendedName>
        <fullName evidence="1">FCP1 homology domain-containing protein</fullName>
    </recommendedName>
</protein>
<dbReference type="NCBIfam" id="TIGR02251">
    <property type="entry name" value="HIF-SF_euk"/>
    <property type="match status" value="1"/>
</dbReference>
<dbReference type="FunFam" id="3.40.50.1000:FF:000093">
    <property type="entry name" value="NLI interacting factor-like phosphatase family protein"/>
    <property type="match status" value="1"/>
</dbReference>
<keyword evidence="3" id="KW-1185">Reference proteome</keyword>
<reference evidence="2" key="1">
    <citation type="submission" date="2021-01" db="EMBL/GenBank/DDBJ databases">
        <authorList>
            <consortium name="Genoscope - CEA"/>
            <person name="William W."/>
        </authorList>
    </citation>
    <scope>NUCLEOTIDE SEQUENCE</scope>
</reference>
<proteinExistence type="predicted"/>
<dbReference type="GO" id="GO:0016791">
    <property type="term" value="F:phosphatase activity"/>
    <property type="evidence" value="ECO:0007669"/>
    <property type="project" value="InterPro"/>
</dbReference>
<dbReference type="EMBL" id="CAJJDP010000001">
    <property type="protein sequence ID" value="CAD8131911.1"/>
    <property type="molecule type" value="Genomic_DNA"/>
</dbReference>
<dbReference type="OrthoDB" id="286072at2759"/>
<gene>
    <name evidence="2" type="ORF">POCTA_138.1.T0030167</name>
</gene>
<name>A0A8S1RSM4_PAROT</name>